<evidence type="ECO:0000313" key="1">
    <source>
        <dbReference type="EMBL" id="PVI06679.1"/>
    </source>
</evidence>
<reference evidence="1 2" key="1">
    <citation type="journal article" date="2018" name="Sci. Rep.">
        <title>Comparative genomics provides insights into the lifestyle and reveals functional heterogeneity of dark septate endophytic fungi.</title>
        <authorList>
            <person name="Knapp D.G."/>
            <person name="Nemeth J.B."/>
            <person name="Barry K."/>
            <person name="Hainaut M."/>
            <person name="Henrissat B."/>
            <person name="Johnson J."/>
            <person name="Kuo A."/>
            <person name="Lim J.H.P."/>
            <person name="Lipzen A."/>
            <person name="Nolan M."/>
            <person name="Ohm R.A."/>
            <person name="Tamas L."/>
            <person name="Grigoriev I.V."/>
            <person name="Spatafora J.W."/>
            <person name="Nagy L.G."/>
            <person name="Kovacs G.M."/>
        </authorList>
    </citation>
    <scope>NUCLEOTIDE SEQUENCE [LARGE SCALE GENOMIC DNA]</scope>
    <source>
        <strain evidence="1 2">DSE2036</strain>
    </source>
</reference>
<dbReference type="Proteomes" id="UP000244855">
    <property type="component" value="Unassembled WGS sequence"/>
</dbReference>
<accession>A0A2V1E9C4</accession>
<name>A0A2V1E9C4_9PLEO</name>
<sequence length="152" mass="17473">MLCVATTEADGAGNRAFHTHRVLSTRKARWRCRARSGIERASREAFVYAHQTDYDHRKRAPGHMACISAHPTMRVVVEQAQALKEQVEYRPYSPNNESRQEHAPILNVLHHRCRARPLPPSPTRSLFTLLEPHPYCRRSYPLSVYSSLLTCL</sequence>
<dbReference type="EMBL" id="KZ805307">
    <property type="protein sequence ID" value="PVI06679.1"/>
    <property type="molecule type" value="Genomic_DNA"/>
</dbReference>
<proteinExistence type="predicted"/>
<protein>
    <submittedName>
        <fullName evidence="1">Uncharacterized protein</fullName>
    </submittedName>
</protein>
<evidence type="ECO:0000313" key="2">
    <source>
        <dbReference type="Proteomes" id="UP000244855"/>
    </source>
</evidence>
<organism evidence="1 2">
    <name type="scientific">Periconia macrospinosa</name>
    <dbReference type="NCBI Taxonomy" id="97972"/>
    <lineage>
        <taxon>Eukaryota</taxon>
        <taxon>Fungi</taxon>
        <taxon>Dikarya</taxon>
        <taxon>Ascomycota</taxon>
        <taxon>Pezizomycotina</taxon>
        <taxon>Dothideomycetes</taxon>
        <taxon>Pleosporomycetidae</taxon>
        <taxon>Pleosporales</taxon>
        <taxon>Massarineae</taxon>
        <taxon>Periconiaceae</taxon>
        <taxon>Periconia</taxon>
    </lineage>
</organism>
<gene>
    <name evidence="1" type="ORF">DM02DRAFT_404480</name>
</gene>
<dbReference type="AlphaFoldDB" id="A0A2V1E9C4"/>
<keyword evidence="2" id="KW-1185">Reference proteome</keyword>